<dbReference type="SUPFAM" id="SSF159245">
    <property type="entry name" value="AttH-like"/>
    <property type="match status" value="1"/>
</dbReference>
<evidence type="ECO:0000256" key="2">
    <source>
        <dbReference type="ARBA" id="ARBA00004406"/>
    </source>
</evidence>
<evidence type="ECO:0000259" key="18">
    <source>
        <dbReference type="Pfam" id="PF17187"/>
    </source>
</evidence>
<feature type="domain" description="Svf1-like C-terminal" evidence="18">
    <location>
        <begin position="215"/>
        <end position="378"/>
    </location>
</feature>
<evidence type="ECO:0000256" key="10">
    <source>
        <dbReference type="ARBA" id="ARBA00023136"/>
    </source>
</evidence>
<evidence type="ECO:0000256" key="12">
    <source>
        <dbReference type="ARBA" id="ARBA00046302"/>
    </source>
</evidence>
<sequence>MNWLKSTLASVAGTQEPIYGPEAIQSVAKQTEAARFTELTKEDLRWRALQYTNVETQTFYAMGDNGTLVMVQVIYSNIVGIHTTAQFNSKIFNLKGDGPHNWHSDPLSNFMFDEKMLSFGADNLSVSLNEEGTAYTIQSAVSEDSVVDLTFTRAAPGFVIGKDGTTYFGTDAENPWGSMHHAFWPRCTVQGTIKTKEETFDLGGRGMFIHAIQGMKPHHAAARWNFVNFQTPSYSAVMMEFTTPPSYGSTVVNVGGIVKDNEIVYAGVNNTATHTDTAKDEESEWPEPKSIKWNWDGKTTDEKEFHAELDGSLGKRQDRIDVMAEVPGFIKTIAGSVAGTKPYIFQYAPQEKLTLKVKVGGQEVAEEGTMFSEATFIS</sequence>
<evidence type="ECO:0000256" key="14">
    <source>
        <dbReference type="ARBA" id="ARBA00069547"/>
    </source>
</evidence>
<evidence type="ECO:0000256" key="4">
    <source>
        <dbReference type="ARBA" id="ARBA00009069"/>
    </source>
</evidence>
<gene>
    <name evidence="19" type="ORF">EURHEDRAFT_413632</name>
</gene>
<dbReference type="GO" id="GO:0005789">
    <property type="term" value="C:endoplasmic reticulum membrane"/>
    <property type="evidence" value="ECO:0007669"/>
    <property type="project" value="UniProtKB-SubCell"/>
</dbReference>
<dbReference type="GO" id="GO:0005794">
    <property type="term" value="C:Golgi apparatus"/>
    <property type="evidence" value="ECO:0007669"/>
    <property type="project" value="UniProtKB-SubCell"/>
</dbReference>
<dbReference type="EMBL" id="KK088428">
    <property type="protein sequence ID" value="EYE94030.1"/>
    <property type="molecule type" value="Genomic_DNA"/>
</dbReference>
<dbReference type="Pfam" id="PF17187">
    <property type="entry name" value="Svf1_C"/>
    <property type="match status" value="1"/>
</dbReference>
<dbReference type="InterPro" id="IPR013931">
    <property type="entry name" value="Svf1-like_N"/>
</dbReference>
<evidence type="ECO:0000256" key="15">
    <source>
        <dbReference type="ARBA" id="ARBA00073016"/>
    </source>
</evidence>
<evidence type="ECO:0000256" key="5">
    <source>
        <dbReference type="ARBA" id="ARBA00022448"/>
    </source>
</evidence>
<comment type="function">
    <text evidence="13">Ceramide-binding protein that may transfer ceramides from the endoplasmic reticulum membrane to the cis-Golgi network membrane, and is thereby required for the biosynthesis of complex sphingolipids.</text>
</comment>
<dbReference type="PANTHER" id="PTHR47107:SF1">
    <property type="entry name" value="CERAMIDE-BINDING PROTEIN SVF1-RELATED"/>
    <property type="match status" value="1"/>
</dbReference>
<keyword evidence="11" id="KW-0539">Nucleus</keyword>
<dbReference type="GeneID" id="63697337"/>
<proteinExistence type="inferred from homology"/>
<evidence type="ECO:0000256" key="1">
    <source>
        <dbReference type="ARBA" id="ARBA00004123"/>
    </source>
</evidence>
<dbReference type="GO" id="GO:0005634">
    <property type="term" value="C:nucleus"/>
    <property type="evidence" value="ECO:0007669"/>
    <property type="project" value="UniProtKB-SubCell"/>
</dbReference>
<evidence type="ECO:0000256" key="7">
    <source>
        <dbReference type="ARBA" id="ARBA00022824"/>
    </source>
</evidence>
<keyword evidence="8" id="KW-0333">Golgi apparatus</keyword>
<evidence type="ECO:0000256" key="13">
    <source>
        <dbReference type="ARBA" id="ARBA00058755"/>
    </source>
</evidence>
<dbReference type="InterPro" id="IPR033394">
    <property type="entry name" value="Svf1-like_C"/>
</dbReference>
<dbReference type="PANTHER" id="PTHR47107">
    <property type="entry name" value="SVF1-LIKE PROTEIN YDR222W-RELATED"/>
    <property type="match status" value="1"/>
</dbReference>
<evidence type="ECO:0000256" key="6">
    <source>
        <dbReference type="ARBA" id="ARBA00022490"/>
    </source>
</evidence>
<evidence type="ECO:0000256" key="11">
    <source>
        <dbReference type="ARBA" id="ARBA00023242"/>
    </source>
</evidence>
<accession>A0A017SCW3</accession>
<dbReference type="HOGENOM" id="CLU_030205_2_0_1"/>
<evidence type="ECO:0000313" key="20">
    <source>
        <dbReference type="Proteomes" id="UP000019804"/>
    </source>
</evidence>
<keyword evidence="9" id="KW-0445">Lipid transport</keyword>
<keyword evidence="10" id="KW-0472">Membrane</keyword>
<dbReference type="AlphaFoldDB" id="A0A017SCW3"/>
<evidence type="ECO:0000256" key="16">
    <source>
        <dbReference type="ARBA" id="ARBA00081132"/>
    </source>
</evidence>
<organism evidence="19 20">
    <name type="scientific">Aspergillus ruber (strain CBS 135680)</name>
    <dbReference type="NCBI Taxonomy" id="1388766"/>
    <lineage>
        <taxon>Eukaryota</taxon>
        <taxon>Fungi</taxon>
        <taxon>Dikarya</taxon>
        <taxon>Ascomycota</taxon>
        <taxon>Pezizomycotina</taxon>
        <taxon>Eurotiomycetes</taxon>
        <taxon>Eurotiomycetidae</taxon>
        <taxon>Eurotiales</taxon>
        <taxon>Aspergillaceae</taxon>
        <taxon>Aspergillus</taxon>
        <taxon>Aspergillus subgen. Aspergillus</taxon>
    </lineage>
</organism>
<dbReference type="STRING" id="1388766.A0A017SCW3"/>
<dbReference type="InterPro" id="IPR023374">
    <property type="entry name" value="AttH-like_dom_sf"/>
</dbReference>
<dbReference type="Pfam" id="PF08622">
    <property type="entry name" value="Svf1"/>
    <property type="match status" value="1"/>
</dbReference>
<keyword evidence="20" id="KW-1185">Reference proteome</keyword>
<keyword evidence="7" id="KW-0256">Endoplasmic reticulum</keyword>
<evidence type="ECO:0000313" key="19">
    <source>
        <dbReference type="EMBL" id="EYE94030.1"/>
    </source>
</evidence>
<evidence type="ECO:0000256" key="9">
    <source>
        <dbReference type="ARBA" id="ARBA00023055"/>
    </source>
</evidence>
<keyword evidence="6" id="KW-0963">Cytoplasm</keyword>
<dbReference type="Proteomes" id="UP000019804">
    <property type="component" value="Unassembled WGS sequence"/>
</dbReference>
<comment type="similarity">
    <text evidence="4">Belongs to the SVF1 family.</text>
</comment>
<dbReference type="InterPro" id="IPR051385">
    <property type="entry name" value="Ceramide-binding_SVF1"/>
</dbReference>
<name>A0A017SCW3_ASPRC</name>
<feature type="domain" description="Svf1-like N-terminal" evidence="17">
    <location>
        <begin position="54"/>
        <end position="213"/>
    </location>
</feature>
<evidence type="ECO:0000259" key="17">
    <source>
        <dbReference type="Pfam" id="PF08622"/>
    </source>
</evidence>
<dbReference type="RefSeq" id="XP_040637718.1">
    <property type="nucleotide sequence ID" value="XM_040782213.1"/>
</dbReference>
<reference evidence="20" key="1">
    <citation type="journal article" date="2014" name="Nat. Commun.">
        <title>Genomic adaptations of the halophilic Dead Sea filamentous fungus Eurotium rubrum.</title>
        <authorList>
            <person name="Kis-Papo T."/>
            <person name="Weig A.R."/>
            <person name="Riley R."/>
            <person name="Persoh D."/>
            <person name="Salamov A."/>
            <person name="Sun H."/>
            <person name="Lipzen A."/>
            <person name="Wasser S.P."/>
            <person name="Rambold G."/>
            <person name="Grigoriev I.V."/>
            <person name="Nevo E."/>
        </authorList>
    </citation>
    <scope>NUCLEOTIDE SEQUENCE [LARGE SCALE GENOMIC DNA]</scope>
    <source>
        <strain evidence="20">CBS 135680</strain>
    </source>
</reference>
<comment type="subcellular location">
    <subcellularLocation>
        <location evidence="3">Cytoplasm</location>
    </subcellularLocation>
    <subcellularLocation>
        <location evidence="2">Endoplasmic reticulum membrane</location>
        <topology evidence="2">Peripheral membrane protein</topology>
    </subcellularLocation>
    <subcellularLocation>
        <location evidence="12">Golgi apparatus</location>
        <location evidence="12">cis-Golgi network membrane</location>
        <topology evidence="12">Peripheral membrane protein</topology>
    </subcellularLocation>
    <subcellularLocation>
        <location evidence="1">Nucleus</location>
    </subcellularLocation>
</comment>
<protein>
    <recommendedName>
        <fullName evidence="15">Ceramide-binding protein SVF1</fullName>
    </recommendedName>
    <alternativeName>
        <fullName evidence="14">Ceramide-binding protein svf1</fullName>
    </alternativeName>
    <alternativeName>
        <fullName evidence="16">Survival factor 1</fullName>
    </alternativeName>
</protein>
<dbReference type="GO" id="GO:0006979">
    <property type="term" value="P:response to oxidative stress"/>
    <property type="evidence" value="ECO:0007669"/>
    <property type="project" value="InterPro"/>
</dbReference>
<evidence type="ECO:0000256" key="8">
    <source>
        <dbReference type="ARBA" id="ARBA00023034"/>
    </source>
</evidence>
<dbReference type="FunFam" id="2.40.370.10:FF:000001">
    <property type="entry name" value="Survival factor 1"/>
    <property type="match status" value="1"/>
</dbReference>
<dbReference type="OrthoDB" id="2590239at2759"/>
<keyword evidence="5" id="KW-0813">Transport</keyword>
<dbReference type="Gene3D" id="2.40.370.10">
    <property type="entry name" value="AttH-like domain"/>
    <property type="match status" value="1"/>
</dbReference>
<dbReference type="GO" id="GO:0006869">
    <property type="term" value="P:lipid transport"/>
    <property type="evidence" value="ECO:0007669"/>
    <property type="project" value="UniProtKB-KW"/>
</dbReference>
<evidence type="ECO:0000256" key="3">
    <source>
        <dbReference type="ARBA" id="ARBA00004496"/>
    </source>
</evidence>